<gene>
    <name evidence="2" type="ORF">SAMN02745220_00064</name>
</gene>
<evidence type="ECO:0000256" key="1">
    <source>
        <dbReference type="SAM" id="MobiDB-lite"/>
    </source>
</evidence>
<dbReference type="EMBL" id="FRFE01000001">
    <property type="protein sequence ID" value="SHO42634.1"/>
    <property type="molecule type" value="Genomic_DNA"/>
</dbReference>
<dbReference type="SUPFAM" id="SSF64307">
    <property type="entry name" value="SirA-like"/>
    <property type="match status" value="1"/>
</dbReference>
<dbReference type="Proteomes" id="UP000184603">
    <property type="component" value="Unassembled WGS sequence"/>
</dbReference>
<accession>A0A1M7XVL4</accession>
<dbReference type="OrthoDB" id="9810775at2"/>
<sequence>MPEAPVRTGQRSCPMSTMDERAPVNHTEPPPLPDWEFDDEFDGGEETCGRVIVNLHLYIRDQKPGLKILVISRDPGAPVELPAWSRMTKNELTKMQHPYYLITLKPHLMRS</sequence>
<dbReference type="RefSeq" id="WP_143170585.1">
    <property type="nucleotide sequence ID" value="NZ_FRFE01000001.1"/>
</dbReference>
<evidence type="ECO:0000313" key="3">
    <source>
        <dbReference type="Proteomes" id="UP000184603"/>
    </source>
</evidence>
<protein>
    <submittedName>
        <fullName evidence="2">Uncharacterized protein</fullName>
    </submittedName>
</protein>
<evidence type="ECO:0000313" key="2">
    <source>
        <dbReference type="EMBL" id="SHO42634.1"/>
    </source>
</evidence>
<proteinExistence type="predicted"/>
<dbReference type="InterPro" id="IPR036868">
    <property type="entry name" value="TusA-like_sf"/>
</dbReference>
<feature type="region of interest" description="Disordered" evidence="1">
    <location>
        <begin position="1"/>
        <end position="33"/>
    </location>
</feature>
<dbReference type="Gene3D" id="3.30.110.40">
    <property type="entry name" value="TusA-like domain"/>
    <property type="match status" value="1"/>
</dbReference>
<reference evidence="2 3" key="1">
    <citation type="submission" date="2016-12" db="EMBL/GenBank/DDBJ databases">
        <authorList>
            <person name="Song W.-J."/>
            <person name="Kurnit D.M."/>
        </authorList>
    </citation>
    <scope>NUCLEOTIDE SEQUENCE [LARGE SCALE GENOMIC DNA]</scope>
    <source>
        <strain evidence="2 3">DSM 18488</strain>
    </source>
</reference>
<dbReference type="STRING" id="1121416.SAMN02745220_00064"/>
<dbReference type="AlphaFoldDB" id="A0A1M7XVL4"/>
<name>A0A1M7XVL4_9BACT</name>
<organism evidence="2 3">
    <name type="scientific">Desulfopila aestuarii DSM 18488</name>
    <dbReference type="NCBI Taxonomy" id="1121416"/>
    <lineage>
        <taxon>Bacteria</taxon>
        <taxon>Pseudomonadati</taxon>
        <taxon>Thermodesulfobacteriota</taxon>
        <taxon>Desulfobulbia</taxon>
        <taxon>Desulfobulbales</taxon>
        <taxon>Desulfocapsaceae</taxon>
        <taxon>Desulfopila</taxon>
    </lineage>
</organism>
<keyword evidence="3" id="KW-1185">Reference proteome</keyword>